<dbReference type="InterPro" id="IPR003593">
    <property type="entry name" value="AAA+_ATPase"/>
</dbReference>
<keyword evidence="4" id="KW-1003">Cell membrane</keyword>
<protein>
    <submittedName>
        <fullName evidence="10">Amino acid ABC transporter ATP-binding protein</fullName>
    </submittedName>
</protein>
<comment type="similarity">
    <text evidence="2">Belongs to the ABC transporter superfamily.</text>
</comment>
<reference evidence="10 11" key="1">
    <citation type="submission" date="2024-06" db="EMBL/GenBank/DDBJ databases">
        <title>Thioclava kandeliae sp. nov. from a rhizosphere soil sample of Kandelia candel in a mangrove.</title>
        <authorList>
            <person name="Mu T."/>
        </authorList>
    </citation>
    <scope>NUCLEOTIDE SEQUENCE [LARGE SCALE GENOMIC DNA]</scope>
    <source>
        <strain evidence="10 11">CPCC 100088</strain>
    </source>
</reference>
<dbReference type="InterPro" id="IPR003439">
    <property type="entry name" value="ABC_transporter-like_ATP-bd"/>
</dbReference>
<gene>
    <name evidence="10" type="ORF">VSX56_17750</name>
</gene>
<sequence length="254" mass="27617">MTQAMIDIRDLKKTFGQVQALKGLTMSVPRGEVVCLIGPSGSGKSTLLRCVNHLEQPSFGEVRVDGAPVGFVEAGGRKRAMNGRELAALRARIGMVFQHFYLWPHLSVIENIIAGPISVLGQSKEEAVAEAHRLLDKVGLAAKAGAYPDHLSGGQRQRVAIARAMAMRPKVMLFDEPTSALDPELVGEVLHAMKQIAAEGITMMVATHEMGFARRVAQKVVFMADGRDVEAADPQTLFDTPKSERLRHFLGQIL</sequence>
<keyword evidence="3" id="KW-0813">Transport</keyword>
<dbReference type="Proteomes" id="UP001438953">
    <property type="component" value="Unassembled WGS sequence"/>
</dbReference>
<name>A0ABV1SL32_9RHOB</name>
<keyword evidence="8" id="KW-0472">Membrane</keyword>
<evidence type="ECO:0000256" key="6">
    <source>
        <dbReference type="ARBA" id="ARBA00022840"/>
    </source>
</evidence>
<dbReference type="RefSeq" id="WP_350938988.1">
    <property type="nucleotide sequence ID" value="NZ_JAYWLC010000022.1"/>
</dbReference>
<dbReference type="PROSITE" id="PS00211">
    <property type="entry name" value="ABC_TRANSPORTER_1"/>
    <property type="match status" value="1"/>
</dbReference>
<dbReference type="EMBL" id="JAYWLC010000022">
    <property type="protein sequence ID" value="MER5173613.1"/>
    <property type="molecule type" value="Genomic_DNA"/>
</dbReference>
<evidence type="ECO:0000256" key="5">
    <source>
        <dbReference type="ARBA" id="ARBA00022741"/>
    </source>
</evidence>
<dbReference type="PANTHER" id="PTHR43166">
    <property type="entry name" value="AMINO ACID IMPORT ATP-BINDING PROTEIN"/>
    <property type="match status" value="1"/>
</dbReference>
<dbReference type="InterPro" id="IPR017871">
    <property type="entry name" value="ABC_transporter-like_CS"/>
</dbReference>
<dbReference type="PANTHER" id="PTHR43166:SF9">
    <property type="entry name" value="GLUTAMATE_ASPARTATE IMPORT ATP-BINDING PROTEIN GLTL"/>
    <property type="match status" value="1"/>
</dbReference>
<evidence type="ECO:0000313" key="11">
    <source>
        <dbReference type="Proteomes" id="UP001438953"/>
    </source>
</evidence>
<evidence type="ECO:0000259" key="9">
    <source>
        <dbReference type="PROSITE" id="PS50893"/>
    </source>
</evidence>
<comment type="subcellular location">
    <subcellularLocation>
        <location evidence="1">Cell membrane</location>
        <topology evidence="1">Peripheral membrane protein</topology>
    </subcellularLocation>
</comment>
<keyword evidence="5" id="KW-0547">Nucleotide-binding</keyword>
<keyword evidence="7" id="KW-0029">Amino-acid transport</keyword>
<dbReference type="PROSITE" id="PS50893">
    <property type="entry name" value="ABC_TRANSPORTER_2"/>
    <property type="match status" value="1"/>
</dbReference>
<organism evidence="10 11">
    <name type="scientific">Thioclava kandeliae</name>
    <dbReference type="NCBI Taxonomy" id="3070818"/>
    <lineage>
        <taxon>Bacteria</taxon>
        <taxon>Pseudomonadati</taxon>
        <taxon>Pseudomonadota</taxon>
        <taxon>Alphaproteobacteria</taxon>
        <taxon>Rhodobacterales</taxon>
        <taxon>Paracoccaceae</taxon>
        <taxon>Thioclava</taxon>
    </lineage>
</organism>
<dbReference type="InterPro" id="IPR027417">
    <property type="entry name" value="P-loop_NTPase"/>
</dbReference>
<evidence type="ECO:0000256" key="1">
    <source>
        <dbReference type="ARBA" id="ARBA00004202"/>
    </source>
</evidence>
<dbReference type="SMART" id="SM00382">
    <property type="entry name" value="AAA"/>
    <property type="match status" value="1"/>
</dbReference>
<dbReference type="InterPro" id="IPR030679">
    <property type="entry name" value="ABC_ATPase_HisP-typ"/>
</dbReference>
<dbReference type="Pfam" id="PF00005">
    <property type="entry name" value="ABC_tran"/>
    <property type="match status" value="1"/>
</dbReference>
<dbReference type="InterPro" id="IPR050086">
    <property type="entry name" value="MetN_ABC_transporter-like"/>
</dbReference>
<evidence type="ECO:0000313" key="10">
    <source>
        <dbReference type="EMBL" id="MER5173613.1"/>
    </source>
</evidence>
<accession>A0ABV1SL32</accession>
<keyword evidence="11" id="KW-1185">Reference proteome</keyword>
<dbReference type="Gene3D" id="3.40.50.300">
    <property type="entry name" value="P-loop containing nucleotide triphosphate hydrolases"/>
    <property type="match status" value="1"/>
</dbReference>
<evidence type="ECO:0000256" key="7">
    <source>
        <dbReference type="ARBA" id="ARBA00022970"/>
    </source>
</evidence>
<dbReference type="GO" id="GO:0005524">
    <property type="term" value="F:ATP binding"/>
    <property type="evidence" value="ECO:0007669"/>
    <property type="project" value="UniProtKB-KW"/>
</dbReference>
<comment type="caution">
    <text evidence="10">The sequence shown here is derived from an EMBL/GenBank/DDBJ whole genome shotgun (WGS) entry which is preliminary data.</text>
</comment>
<evidence type="ECO:0000256" key="3">
    <source>
        <dbReference type="ARBA" id="ARBA00022448"/>
    </source>
</evidence>
<evidence type="ECO:0000256" key="2">
    <source>
        <dbReference type="ARBA" id="ARBA00005417"/>
    </source>
</evidence>
<proteinExistence type="inferred from homology"/>
<evidence type="ECO:0000256" key="4">
    <source>
        <dbReference type="ARBA" id="ARBA00022475"/>
    </source>
</evidence>
<feature type="domain" description="ABC transporter" evidence="9">
    <location>
        <begin position="6"/>
        <end position="250"/>
    </location>
</feature>
<dbReference type="PIRSF" id="PIRSF039085">
    <property type="entry name" value="ABC_ATPase_HisP"/>
    <property type="match status" value="1"/>
</dbReference>
<dbReference type="CDD" id="cd03262">
    <property type="entry name" value="ABC_HisP_GlnQ"/>
    <property type="match status" value="1"/>
</dbReference>
<dbReference type="SUPFAM" id="SSF52540">
    <property type="entry name" value="P-loop containing nucleoside triphosphate hydrolases"/>
    <property type="match status" value="1"/>
</dbReference>
<evidence type="ECO:0000256" key="8">
    <source>
        <dbReference type="ARBA" id="ARBA00023136"/>
    </source>
</evidence>
<keyword evidence="6 10" id="KW-0067">ATP-binding</keyword>